<evidence type="ECO:0000313" key="2">
    <source>
        <dbReference type="Proteomes" id="UP000267821"/>
    </source>
</evidence>
<dbReference type="EMBL" id="ML121542">
    <property type="protein sequence ID" value="RPB24222.1"/>
    <property type="molecule type" value="Genomic_DNA"/>
</dbReference>
<protein>
    <submittedName>
        <fullName evidence="1">Uncharacterized protein</fullName>
    </submittedName>
</protein>
<organism evidence="1 2">
    <name type="scientific">Terfezia boudieri ATCC MYA-4762</name>
    <dbReference type="NCBI Taxonomy" id="1051890"/>
    <lineage>
        <taxon>Eukaryota</taxon>
        <taxon>Fungi</taxon>
        <taxon>Dikarya</taxon>
        <taxon>Ascomycota</taxon>
        <taxon>Pezizomycotina</taxon>
        <taxon>Pezizomycetes</taxon>
        <taxon>Pezizales</taxon>
        <taxon>Pezizaceae</taxon>
        <taxon>Terfezia</taxon>
    </lineage>
</organism>
<gene>
    <name evidence="1" type="ORF">L211DRAFT_764375</name>
</gene>
<name>A0A3N4LSK9_9PEZI</name>
<dbReference type="InParanoid" id="A0A3N4LSK9"/>
<reference evidence="1 2" key="1">
    <citation type="journal article" date="2018" name="Nat. Ecol. Evol.">
        <title>Pezizomycetes genomes reveal the molecular basis of ectomycorrhizal truffle lifestyle.</title>
        <authorList>
            <person name="Murat C."/>
            <person name="Payen T."/>
            <person name="Noel B."/>
            <person name="Kuo A."/>
            <person name="Morin E."/>
            <person name="Chen J."/>
            <person name="Kohler A."/>
            <person name="Krizsan K."/>
            <person name="Balestrini R."/>
            <person name="Da Silva C."/>
            <person name="Montanini B."/>
            <person name="Hainaut M."/>
            <person name="Levati E."/>
            <person name="Barry K.W."/>
            <person name="Belfiori B."/>
            <person name="Cichocki N."/>
            <person name="Clum A."/>
            <person name="Dockter R.B."/>
            <person name="Fauchery L."/>
            <person name="Guy J."/>
            <person name="Iotti M."/>
            <person name="Le Tacon F."/>
            <person name="Lindquist E.A."/>
            <person name="Lipzen A."/>
            <person name="Malagnac F."/>
            <person name="Mello A."/>
            <person name="Molinier V."/>
            <person name="Miyauchi S."/>
            <person name="Poulain J."/>
            <person name="Riccioni C."/>
            <person name="Rubini A."/>
            <person name="Sitrit Y."/>
            <person name="Splivallo R."/>
            <person name="Traeger S."/>
            <person name="Wang M."/>
            <person name="Zifcakova L."/>
            <person name="Wipf D."/>
            <person name="Zambonelli A."/>
            <person name="Paolocci F."/>
            <person name="Nowrousian M."/>
            <person name="Ottonello S."/>
            <person name="Baldrian P."/>
            <person name="Spatafora J.W."/>
            <person name="Henrissat B."/>
            <person name="Nagy L.G."/>
            <person name="Aury J.M."/>
            <person name="Wincker P."/>
            <person name="Grigoriev I.V."/>
            <person name="Bonfante P."/>
            <person name="Martin F.M."/>
        </authorList>
    </citation>
    <scope>NUCLEOTIDE SEQUENCE [LARGE SCALE GENOMIC DNA]</scope>
    <source>
        <strain evidence="1 2">ATCC MYA-4762</strain>
    </source>
</reference>
<sequence>PQQQRRPKIRLDILPLLTLLPPYPRTFPAVNNCHPQLADFRNLVRNLNDLEELHIISKEFQTSSQKKKENAAMEARKRRHQHSEAVQQLYQDGKINYEQVDAMDRDFESEENDRKVAELKEEFERFQKEVVDIVHSGLMERVALASESYDQVQAEIVASSVNSINNRDKEGDEIPELLEKLTLLKWLFDLKEILYREVHELLKDRNRRYKDVIVTPFYNTRQGDRIREAEEFFTKDELARRIENDQASLKRFEEFLAVMEENVLKGVEIQISCFWDIAPLVSECFEKIPHDLENVEPIIPPEEAHENPEYEENPLIYLKEKVYFAERSCYQFVEAQTNLLCLLHEVKTSLAKAKWRLNNSEGKAAGPGDVSEEVEERRLTDDLKEKVKLLESEWKEAIGNQFEEVR</sequence>
<dbReference type="AlphaFoldDB" id="A0A3N4LSK9"/>
<dbReference type="Proteomes" id="UP000267821">
    <property type="component" value="Unassembled WGS sequence"/>
</dbReference>
<keyword evidence="2" id="KW-1185">Reference proteome</keyword>
<evidence type="ECO:0000313" key="1">
    <source>
        <dbReference type="EMBL" id="RPB24222.1"/>
    </source>
</evidence>
<dbReference type="OrthoDB" id="5367052at2759"/>
<dbReference type="STRING" id="1051890.A0A3N4LSK9"/>
<feature type="non-terminal residue" evidence="1">
    <location>
        <position position="406"/>
    </location>
</feature>
<accession>A0A3N4LSK9</accession>
<feature type="non-terminal residue" evidence="1">
    <location>
        <position position="1"/>
    </location>
</feature>
<proteinExistence type="predicted"/>